<keyword evidence="3" id="KW-1185">Reference proteome</keyword>
<dbReference type="AlphaFoldDB" id="A0A9P6QJ89"/>
<evidence type="ECO:0000256" key="1">
    <source>
        <dbReference type="SAM" id="SignalP"/>
    </source>
</evidence>
<accession>A0A9P6QJ89</accession>
<protein>
    <recommendedName>
        <fullName evidence="4">Phytase-like domain-containing protein</fullName>
    </recommendedName>
</protein>
<name>A0A9P6QJ89_9FUNG</name>
<sequence length="492" mass="51992">MPSLTFLTKVLTVATAITLLSTGPSQTLAAPTVFGPTITPPNPFTGKTGVATMHGDAASSDTTPFPGPGNVPITSTRRALQSACPTILGTSDSFLFGLCTTMFGQTPTIHLFSPREAEDLAELSVAKGNILGGVYAYVDNLDRLVLTNGNNQLLRVAKSYDPASNKYSLRVVDTLPLTPTIPSSDSVVGLTPDWQGNVWFATEAGLAGYADPVARTVTVTPLRASPTGAVEAVANSISTSPAGTLITTTFATYLLTRDATTGAIQTVWRRAYDRGPARKPGQLSWGSGSTPTFFGPATGFEYTTIVDNANPLVNLLVYRTSDGTEICKVPLFEARNSGSENSPIGSGRSVFVASTFGYPYPKLPEGAGPSEPRTAPFVGGIERVDINEDDTTGCTVKWINNNIRSSAVPKLSLTENLIYTILRHDPLFPSSTSTGLLDNYYYATVDADTGAITTKQFIGTGSLFDTLQMAGLTLDNTLFQGTITGVVRVKRA</sequence>
<feature type="signal peptide" evidence="1">
    <location>
        <begin position="1"/>
        <end position="29"/>
    </location>
</feature>
<dbReference type="EMBL" id="JAAAJB010000067">
    <property type="protein sequence ID" value="KAG0267840.1"/>
    <property type="molecule type" value="Genomic_DNA"/>
</dbReference>
<dbReference type="OrthoDB" id="2369878at2759"/>
<gene>
    <name evidence="2" type="ORF">DFQ27_008116</name>
</gene>
<reference evidence="2" key="1">
    <citation type="journal article" date="2020" name="Fungal Divers.">
        <title>Resolving the Mortierellaceae phylogeny through synthesis of multi-gene phylogenetics and phylogenomics.</title>
        <authorList>
            <person name="Vandepol N."/>
            <person name="Liber J."/>
            <person name="Desiro A."/>
            <person name="Na H."/>
            <person name="Kennedy M."/>
            <person name="Barry K."/>
            <person name="Grigoriev I.V."/>
            <person name="Miller A.N."/>
            <person name="O'Donnell K."/>
            <person name="Stajich J.E."/>
            <person name="Bonito G."/>
        </authorList>
    </citation>
    <scope>NUCLEOTIDE SEQUENCE</scope>
    <source>
        <strain evidence="2">BC1065</strain>
    </source>
</reference>
<dbReference type="Proteomes" id="UP000807716">
    <property type="component" value="Unassembled WGS sequence"/>
</dbReference>
<proteinExistence type="predicted"/>
<organism evidence="2 3">
    <name type="scientific">Actinomortierella ambigua</name>
    <dbReference type="NCBI Taxonomy" id="1343610"/>
    <lineage>
        <taxon>Eukaryota</taxon>
        <taxon>Fungi</taxon>
        <taxon>Fungi incertae sedis</taxon>
        <taxon>Mucoromycota</taxon>
        <taxon>Mortierellomycotina</taxon>
        <taxon>Mortierellomycetes</taxon>
        <taxon>Mortierellales</taxon>
        <taxon>Mortierellaceae</taxon>
        <taxon>Actinomortierella</taxon>
    </lineage>
</organism>
<evidence type="ECO:0000313" key="3">
    <source>
        <dbReference type="Proteomes" id="UP000807716"/>
    </source>
</evidence>
<evidence type="ECO:0008006" key="4">
    <source>
        <dbReference type="Google" id="ProtNLM"/>
    </source>
</evidence>
<evidence type="ECO:0000313" key="2">
    <source>
        <dbReference type="EMBL" id="KAG0267840.1"/>
    </source>
</evidence>
<feature type="chain" id="PRO_5040233501" description="Phytase-like domain-containing protein" evidence="1">
    <location>
        <begin position="30"/>
        <end position="492"/>
    </location>
</feature>
<keyword evidence="1" id="KW-0732">Signal</keyword>
<comment type="caution">
    <text evidence="2">The sequence shown here is derived from an EMBL/GenBank/DDBJ whole genome shotgun (WGS) entry which is preliminary data.</text>
</comment>